<comment type="caution">
    <text evidence="6">The sequence shown here is derived from an EMBL/GenBank/DDBJ whole genome shotgun (WGS) entry which is preliminary data.</text>
</comment>
<feature type="transmembrane region" description="Helical" evidence="5">
    <location>
        <begin position="57"/>
        <end position="75"/>
    </location>
</feature>
<evidence type="ECO:0000256" key="1">
    <source>
        <dbReference type="ARBA" id="ARBA00004141"/>
    </source>
</evidence>
<dbReference type="PANTHER" id="PTHR43701:SF2">
    <property type="entry name" value="MEMBRANE TRANSPORTER PROTEIN YJNA-RELATED"/>
    <property type="match status" value="1"/>
</dbReference>
<gene>
    <name evidence="6" type="ORF">GCM10007981_00290</name>
</gene>
<feature type="transmembrane region" description="Helical" evidence="5">
    <location>
        <begin position="87"/>
        <end position="108"/>
    </location>
</feature>
<dbReference type="InterPro" id="IPR051598">
    <property type="entry name" value="TSUP/Inactive_protease-like"/>
</dbReference>
<name>A0A830GT42_9CREN</name>
<reference evidence="6" key="2">
    <citation type="submission" date="2020-09" db="EMBL/GenBank/DDBJ databases">
        <authorList>
            <person name="Sun Q."/>
            <person name="Ohkuma M."/>
        </authorList>
    </citation>
    <scope>NUCLEOTIDE SEQUENCE</scope>
    <source>
        <strain evidence="6">JCM 10088</strain>
    </source>
</reference>
<evidence type="ECO:0000256" key="5">
    <source>
        <dbReference type="RuleBase" id="RU363041"/>
    </source>
</evidence>
<keyword evidence="7" id="KW-1185">Reference proteome</keyword>
<evidence type="ECO:0000256" key="3">
    <source>
        <dbReference type="ARBA" id="ARBA00022989"/>
    </source>
</evidence>
<dbReference type="Proteomes" id="UP000610960">
    <property type="component" value="Unassembled WGS sequence"/>
</dbReference>
<feature type="transmembrane region" description="Helical" evidence="5">
    <location>
        <begin position="227"/>
        <end position="245"/>
    </location>
</feature>
<reference evidence="6" key="1">
    <citation type="journal article" date="2014" name="Int. J. Syst. Evol. Microbiol.">
        <title>Complete genome sequence of Corynebacterium casei LMG S-19264T (=DSM 44701T), isolated from a smear-ripened cheese.</title>
        <authorList>
            <consortium name="US DOE Joint Genome Institute (JGI-PGF)"/>
            <person name="Walter F."/>
            <person name="Albersmeier A."/>
            <person name="Kalinowski J."/>
            <person name="Ruckert C."/>
        </authorList>
    </citation>
    <scope>NUCLEOTIDE SEQUENCE</scope>
    <source>
        <strain evidence="6">JCM 10088</strain>
    </source>
</reference>
<dbReference type="EMBL" id="BMNL01000001">
    <property type="protein sequence ID" value="GGP18876.1"/>
    <property type="molecule type" value="Genomic_DNA"/>
</dbReference>
<feature type="transmembrane region" description="Helical" evidence="5">
    <location>
        <begin position="193"/>
        <end position="215"/>
    </location>
</feature>
<keyword evidence="3 5" id="KW-1133">Transmembrane helix</keyword>
<keyword evidence="5" id="KW-1003">Cell membrane</keyword>
<dbReference type="GO" id="GO:0005886">
    <property type="term" value="C:plasma membrane"/>
    <property type="evidence" value="ECO:0007669"/>
    <property type="project" value="UniProtKB-SubCell"/>
</dbReference>
<keyword evidence="2 5" id="KW-0812">Transmembrane</keyword>
<dbReference type="Pfam" id="PF01925">
    <property type="entry name" value="TauE"/>
    <property type="match status" value="1"/>
</dbReference>
<comment type="similarity">
    <text evidence="5">Belongs to the 4-toluene sulfonate uptake permease (TSUP) (TC 2.A.102) family.</text>
</comment>
<protein>
    <recommendedName>
        <fullName evidence="5">Probable membrane transporter protein</fullName>
    </recommendedName>
</protein>
<feature type="transmembrane region" description="Helical" evidence="5">
    <location>
        <begin position="165"/>
        <end position="187"/>
    </location>
</feature>
<sequence>MWVRVKMITLIQYILAVVSGVLVGFSLGLIGGGGSILAVPLFLYFVGLDSLPDAAHVAIGSTALAVGLNAYINSYMHLKKHNVSARVGSVFAGVGLIGSLLGAYLGHITPGTSLLIYFSIAMIVLGVYMAVRRESTKPGTSDEVPRLMESLKKCPKLTPSTIAKVGGAGFVVGLISGYFGIGGGFLIVPSLMFSAGLCITRAIGTSLLSVGTFGVASGAEYAAYGDVLILVSLLYVVGGALGGYAGTSLAVKAPRNILRVAYGAIIVLVGIYMLFKLGVL</sequence>
<evidence type="ECO:0000313" key="7">
    <source>
        <dbReference type="Proteomes" id="UP000610960"/>
    </source>
</evidence>
<evidence type="ECO:0000313" key="6">
    <source>
        <dbReference type="EMBL" id="GGP18876.1"/>
    </source>
</evidence>
<feature type="transmembrane region" description="Helical" evidence="5">
    <location>
        <begin position="257"/>
        <end position="275"/>
    </location>
</feature>
<comment type="subcellular location">
    <subcellularLocation>
        <location evidence="5">Cell membrane</location>
        <topology evidence="5">Multi-pass membrane protein</topology>
    </subcellularLocation>
    <subcellularLocation>
        <location evidence="1">Membrane</location>
        <topology evidence="1">Multi-pass membrane protein</topology>
    </subcellularLocation>
</comment>
<feature type="transmembrane region" description="Helical" evidence="5">
    <location>
        <begin position="114"/>
        <end position="131"/>
    </location>
</feature>
<dbReference type="PANTHER" id="PTHR43701">
    <property type="entry name" value="MEMBRANE TRANSPORTER PROTEIN MJ0441-RELATED"/>
    <property type="match status" value="1"/>
</dbReference>
<organism evidence="6 7">
    <name type="scientific">Thermocladium modestius</name>
    <dbReference type="NCBI Taxonomy" id="62609"/>
    <lineage>
        <taxon>Archaea</taxon>
        <taxon>Thermoproteota</taxon>
        <taxon>Thermoprotei</taxon>
        <taxon>Thermoproteales</taxon>
        <taxon>Thermoproteaceae</taxon>
        <taxon>Thermocladium</taxon>
    </lineage>
</organism>
<feature type="transmembrane region" description="Helical" evidence="5">
    <location>
        <begin position="12"/>
        <end position="45"/>
    </location>
</feature>
<evidence type="ECO:0000256" key="2">
    <source>
        <dbReference type="ARBA" id="ARBA00022692"/>
    </source>
</evidence>
<keyword evidence="4 5" id="KW-0472">Membrane</keyword>
<dbReference type="AlphaFoldDB" id="A0A830GT42"/>
<accession>A0A830GT42</accession>
<proteinExistence type="inferred from homology"/>
<evidence type="ECO:0000256" key="4">
    <source>
        <dbReference type="ARBA" id="ARBA00023136"/>
    </source>
</evidence>
<dbReference type="InterPro" id="IPR002781">
    <property type="entry name" value="TM_pro_TauE-like"/>
</dbReference>